<protein>
    <submittedName>
        <fullName evidence="1">Uncharacterized protein</fullName>
    </submittedName>
</protein>
<sequence length="158" mass="17370">MSVASSTVWRFICSITCTVWLSERGLPVLEEPKLVRSLTTFVPLGDLCSSVHLFDRTAFGIATSSSITVAQTATLADNKFVQPTLSSLVQLNTHPSGERPYVAAHTEWPRLEYLRGRPPLTSVAGCHPLLPAQHGYEFPYSPYSFLPSFSALPPPPPW</sequence>
<name>A0A8S0XF54_CYCAE</name>
<proteinExistence type="predicted"/>
<evidence type="ECO:0000313" key="1">
    <source>
        <dbReference type="EMBL" id="CAA7260489.1"/>
    </source>
</evidence>
<dbReference type="EMBL" id="CACVBS010000029">
    <property type="protein sequence ID" value="CAA7260489.1"/>
    <property type="molecule type" value="Genomic_DNA"/>
</dbReference>
<reference evidence="1 2" key="1">
    <citation type="submission" date="2020-01" db="EMBL/GenBank/DDBJ databases">
        <authorList>
            <person name="Gupta K D."/>
        </authorList>
    </citation>
    <scope>NUCLEOTIDE SEQUENCE [LARGE SCALE GENOMIC DNA]</scope>
</reference>
<gene>
    <name evidence="1" type="ORF">AAE3_LOCUS2632</name>
</gene>
<comment type="caution">
    <text evidence="1">The sequence shown here is derived from an EMBL/GenBank/DDBJ whole genome shotgun (WGS) entry which is preliminary data.</text>
</comment>
<dbReference type="AlphaFoldDB" id="A0A8S0XF54"/>
<organism evidence="1 2">
    <name type="scientific">Cyclocybe aegerita</name>
    <name type="common">Black poplar mushroom</name>
    <name type="synonym">Agrocybe aegerita</name>
    <dbReference type="NCBI Taxonomy" id="1973307"/>
    <lineage>
        <taxon>Eukaryota</taxon>
        <taxon>Fungi</taxon>
        <taxon>Dikarya</taxon>
        <taxon>Basidiomycota</taxon>
        <taxon>Agaricomycotina</taxon>
        <taxon>Agaricomycetes</taxon>
        <taxon>Agaricomycetidae</taxon>
        <taxon>Agaricales</taxon>
        <taxon>Agaricineae</taxon>
        <taxon>Bolbitiaceae</taxon>
        <taxon>Cyclocybe</taxon>
    </lineage>
</organism>
<accession>A0A8S0XF54</accession>
<dbReference type="Proteomes" id="UP000467700">
    <property type="component" value="Unassembled WGS sequence"/>
</dbReference>
<keyword evidence="2" id="KW-1185">Reference proteome</keyword>
<evidence type="ECO:0000313" key="2">
    <source>
        <dbReference type="Proteomes" id="UP000467700"/>
    </source>
</evidence>